<proteinExistence type="predicted"/>
<dbReference type="AlphaFoldDB" id="A0A0C2DTS7"/>
<comment type="caution">
    <text evidence="1">The sequence shown here is derived from an EMBL/GenBank/DDBJ whole genome shotgun (WGS) entry which is preliminary data.</text>
</comment>
<reference evidence="1 2" key="1">
    <citation type="submission" date="2014-12" db="EMBL/GenBank/DDBJ databases">
        <title>Genomes of Geoalkalibacter ferrihydriticus and Geoalkalibacter subterraneus, two haloalkaliphilic metal-reducing members of the Geobacteraceae.</title>
        <authorList>
            <person name="Badalamenti J.P."/>
            <person name="Torres C.I."/>
            <person name="Krajmalnik-Brown R."/>
            <person name="Bond D.R."/>
        </authorList>
    </citation>
    <scope>NUCLEOTIDE SEQUENCE [LARGE SCALE GENOMIC DNA]</scope>
    <source>
        <strain evidence="1 2">DSM 17813</strain>
    </source>
</reference>
<protein>
    <recommendedName>
        <fullName evidence="3">Fatty acid hydroxylase domain-containing protein</fullName>
    </recommendedName>
</protein>
<dbReference type="EMBL" id="JWJD01000002">
    <property type="protein sequence ID" value="KIH76859.1"/>
    <property type="molecule type" value="Genomic_DNA"/>
</dbReference>
<accession>A0A0C2DTS7</accession>
<name>A0A0C2DTS7_9BACT</name>
<evidence type="ECO:0000313" key="1">
    <source>
        <dbReference type="EMBL" id="KIH76859.1"/>
    </source>
</evidence>
<gene>
    <name evidence="1" type="ORF">GFER_07075</name>
</gene>
<evidence type="ECO:0008006" key="3">
    <source>
        <dbReference type="Google" id="ProtNLM"/>
    </source>
</evidence>
<sequence>MHGVHHSQVPNETNSNYSTVFSVWDRLHRNHCRLNIEGMHHPLRQPGRRQAKGAIPAAKLGYPAGVGVQAEKSENLCR</sequence>
<organism evidence="1 2">
    <name type="scientific">Geoalkalibacter ferrihydriticus DSM 17813</name>
    <dbReference type="NCBI Taxonomy" id="1121915"/>
    <lineage>
        <taxon>Bacteria</taxon>
        <taxon>Pseudomonadati</taxon>
        <taxon>Thermodesulfobacteriota</taxon>
        <taxon>Desulfuromonadia</taxon>
        <taxon>Desulfuromonadales</taxon>
        <taxon>Geoalkalibacteraceae</taxon>
        <taxon>Geoalkalibacter</taxon>
    </lineage>
</organism>
<keyword evidence="2" id="KW-1185">Reference proteome</keyword>
<dbReference type="Proteomes" id="UP000035068">
    <property type="component" value="Unassembled WGS sequence"/>
</dbReference>
<evidence type="ECO:0000313" key="2">
    <source>
        <dbReference type="Proteomes" id="UP000035068"/>
    </source>
</evidence>